<evidence type="ECO:0000313" key="3">
    <source>
        <dbReference type="EMBL" id="OMO89264.1"/>
    </source>
</evidence>
<dbReference type="InterPro" id="IPR036867">
    <property type="entry name" value="R3H_dom_sf"/>
</dbReference>
<dbReference type="InterPro" id="IPR001374">
    <property type="entry name" value="R3H_dom"/>
</dbReference>
<evidence type="ECO:0000259" key="2">
    <source>
        <dbReference type="PROSITE" id="PS51673"/>
    </source>
</evidence>
<dbReference type="GO" id="GO:0003676">
    <property type="term" value="F:nucleic acid binding"/>
    <property type="evidence" value="ECO:0007669"/>
    <property type="project" value="UniProtKB-UniRule"/>
</dbReference>
<dbReference type="Proteomes" id="UP000187203">
    <property type="component" value="Unassembled WGS sequence"/>
</dbReference>
<dbReference type="SUPFAM" id="SSF82708">
    <property type="entry name" value="R3H domain"/>
    <property type="match status" value="1"/>
</dbReference>
<dbReference type="PANTHER" id="PTHR43611:SF3">
    <property type="entry name" value="FLAVIN MONONUCLEOTIDE HYDROLASE 1, CHLOROPLATIC"/>
    <property type="match status" value="1"/>
</dbReference>
<dbReference type="PANTHER" id="PTHR43611">
    <property type="entry name" value="ALPHA-D-GLUCOSE 1-PHOSPHATE PHOSPHATASE"/>
    <property type="match status" value="1"/>
</dbReference>
<dbReference type="PROSITE" id="PS51061">
    <property type="entry name" value="R3H"/>
    <property type="match status" value="1"/>
</dbReference>
<keyword evidence="4" id="KW-1185">Reference proteome</keyword>
<dbReference type="Pfam" id="PF12752">
    <property type="entry name" value="SUZ"/>
    <property type="match status" value="1"/>
</dbReference>
<dbReference type="Gene3D" id="3.30.1370.50">
    <property type="entry name" value="R3H-like domain"/>
    <property type="match status" value="1"/>
</dbReference>
<dbReference type="InterPro" id="IPR006439">
    <property type="entry name" value="HAD-SF_hydro_IA"/>
</dbReference>
<dbReference type="NCBIfam" id="TIGR01509">
    <property type="entry name" value="HAD-SF-IA-v3"/>
    <property type="match status" value="1"/>
</dbReference>
<comment type="caution">
    <text evidence="3">The sequence shown here is derived from an EMBL/GenBank/DDBJ whole genome shotgun (WGS) entry which is preliminary data.</text>
</comment>
<dbReference type="SMART" id="SM00393">
    <property type="entry name" value="R3H"/>
    <property type="match status" value="1"/>
</dbReference>
<protein>
    <submittedName>
        <fullName evidence="3">Single-stranded nucleic acid binding R3H</fullName>
    </submittedName>
</protein>
<accession>A0A1R3J368</accession>
<gene>
    <name evidence="3" type="ORF">COLO4_19831</name>
</gene>
<dbReference type="InterPro" id="IPR024771">
    <property type="entry name" value="SUZ"/>
</dbReference>
<dbReference type="SUPFAM" id="SSF56784">
    <property type="entry name" value="HAD-like"/>
    <property type="match status" value="1"/>
</dbReference>
<dbReference type="Gene3D" id="3.40.50.1000">
    <property type="entry name" value="HAD superfamily/HAD-like"/>
    <property type="match status" value="1"/>
</dbReference>
<evidence type="ECO:0000313" key="4">
    <source>
        <dbReference type="Proteomes" id="UP000187203"/>
    </source>
</evidence>
<dbReference type="CDD" id="cd02642">
    <property type="entry name" value="R3H_encore_like"/>
    <property type="match status" value="1"/>
</dbReference>
<dbReference type="InterPro" id="IPR023214">
    <property type="entry name" value="HAD_sf"/>
</dbReference>
<reference evidence="4" key="1">
    <citation type="submission" date="2013-09" db="EMBL/GenBank/DDBJ databases">
        <title>Corchorus olitorius genome sequencing.</title>
        <authorList>
            <person name="Alam M."/>
            <person name="Haque M.S."/>
            <person name="Islam M.S."/>
            <person name="Emdad E.M."/>
            <person name="Islam M.M."/>
            <person name="Ahmed B."/>
            <person name="Halim A."/>
            <person name="Hossen Q.M.M."/>
            <person name="Hossain M.Z."/>
            <person name="Ahmed R."/>
            <person name="Khan M.M."/>
            <person name="Islam R."/>
            <person name="Rashid M.M."/>
            <person name="Khan S.A."/>
            <person name="Rahman M.S."/>
            <person name="Alam M."/>
            <person name="Yahiya A.S."/>
            <person name="Khan M.S."/>
            <person name="Azam M.S."/>
            <person name="Haque T."/>
            <person name="Lashkar M.Z.H."/>
            <person name="Akhand A.I."/>
            <person name="Morshed G."/>
            <person name="Roy S."/>
            <person name="Uddin K.S."/>
            <person name="Rabeya T."/>
            <person name="Hossain A.S."/>
            <person name="Chowdhury A."/>
            <person name="Snigdha A.R."/>
            <person name="Mortoza M.S."/>
            <person name="Matin S.A."/>
            <person name="Hoque S.M.E."/>
            <person name="Islam M.K."/>
            <person name="Roy D.K."/>
            <person name="Haider R."/>
            <person name="Moosa M.M."/>
            <person name="Elias S.M."/>
            <person name="Hasan A.M."/>
            <person name="Jahan S."/>
            <person name="Shafiuddin M."/>
            <person name="Mahmood N."/>
            <person name="Shommy N.S."/>
        </authorList>
    </citation>
    <scope>NUCLEOTIDE SEQUENCE [LARGE SCALE GENOMIC DNA]</scope>
    <source>
        <strain evidence="4">cv. O-4</strain>
    </source>
</reference>
<dbReference type="InterPro" id="IPR036412">
    <property type="entry name" value="HAD-like_sf"/>
</dbReference>
<dbReference type="Pfam" id="PF01424">
    <property type="entry name" value="R3H"/>
    <property type="match status" value="1"/>
</dbReference>
<name>A0A1R3J368_9ROSI</name>
<feature type="domain" description="SUZ" evidence="2">
    <location>
        <begin position="330"/>
        <end position="397"/>
    </location>
</feature>
<dbReference type="Pfam" id="PF00702">
    <property type="entry name" value="Hydrolase"/>
    <property type="match status" value="1"/>
</dbReference>
<dbReference type="STRING" id="93759.A0A1R3J368"/>
<organism evidence="3 4">
    <name type="scientific">Corchorus olitorius</name>
    <dbReference type="NCBI Taxonomy" id="93759"/>
    <lineage>
        <taxon>Eukaryota</taxon>
        <taxon>Viridiplantae</taxon>
        <taxon>Streptophyta</taxon>
        <taxon>Embryophyta</taxon>
        <taxon>Tracheophyta</taxon>
        <taxon>Spermatophyta</taxon>
        <taxon>Magnoliopsida</taxon>
        <taxon>eudicotyledons</taxon>
        <taxon>Gunneridae</taxon>
        <taxon>Pentapetalae</taxon>
        <taxon>rosids</taxon>
        <taxon>malvids</taxon>
        <taxon>Malvales</taxon>
        <taxon>Malvaceae</taxon>
        <taxon>Grewioideae</taxon>
        <taxon>Apeibeae</taxon>
        <taxon>Corchorus</taxon>
    </lineage>
</organism>
<dbReference type="OrthoDB" id="278430at2759"/>
<evidence type="ECO:0000259" key="1">
    <source>
        <dbReference type="PROSITE" id="PS51061"/>
    </source>
</evidence>
<dbReference type="AlphaFoldDB" id="A0A1R3J368"/>
<sequence>MAQLVRGAAAPTICFPPKIFPKHPRIQMALNSNHATASLNNRTNSNRKLPILLFDIMDTIVRDPFYHDVPAFFGMSFKELIECKHPTSWVEFENGLINEEDLARNFFKDGRPLDLEGLKNCMKRGYSYIDGVEELLQALKENNYEMHAFTNYPIWYKLIEEKLNISKYLSWTFCSWMYGKRKPDPNFYLAVLEHLKVDAASCIFIDDRLKNVEAAEEAGINGLHFKNAELLRQGLLRLGVGISIDGYVEELAFLVKDNLPCKHLVLSMEEAFINFLQDDASSDGILELEPMNSYNRLLLHRLADIFGFAHESVGEGDDRHLVLERCPETSIPSILVSDILWQCDEPQSLTTSRHLLTREEAQPEAVANVKLPSLGLSLEAREAAYLAARERIFSVDVEEVRESAKQKPRVVPVVARRMIAHALGQKVKACSQDVDTRDFEDHNGQPNEVGIQGKDKVEKNFRTANYQHTGSVPDQVVDKCSKANINENKYNALVVSERNVTDKPAQKRPTDVSIPGRSRNRVNKEYSKEEHLGAAKRMFAHALVGDKLFVSVSTYCRLRMELYNDTTVGKHKEGNSFGNIMLMSYKLLLFHGVAHQLC</sequence>
<feature type="domain" description="R3H" evidence="1">
    <location>
        <begin position="262"/>
        <end position="327"/>
    </location>
</feature>
<dbReference type="PROSITE" id="PS51673">
    <property type="entry name" value="SUZ"/>
    <property type="match status" value="1"/>
</dbReference>
<proteinExistence type="predicted"/>
<dbReference type="EMBL" id="AWUE01016856">
    <property type="protein sequence ID" value="OMO89264.1"/>
    <property type="molecule type" value="Genomic_DNA"/>
</dbReference>